<feature type="non-terminal residue" evidence="2">
    <location>
        <position position="316"/>
    </location>
</feature>
<dbReference type="Proteomes" id="UP000266841">
    <property type="component" value="Unassembled WGS sequence"/>
</dbReference>
<dbReference type="AlphaFoldDB" id="K0SQ92"/>
<dbReference type="OrthoDB" id="52208at2759"/>
<name>K0SQ92_THAOC</name>
<keyword evidence="1" id="KW-0732">Signal</keyword>
<proteinExistence type="predicted"/>
<sequence>MITYHYNNIALCLILVTANGNALGLDASQIDRISHGNHVERDRQLTSTLDNFVHNKAGNTGKHKSLRGFAGVGGNEPTEIGSDDAGAALAAKIKRSNRLAGASASTQSGLVFDGGAGGDDKNFVGAGRVLVQDCSTTRSWHPQYSGGWDVGYCALEATCNSPAYASELACCKAAYAGQTSGYCLSQLEAPPTTSPTTSDLTVNFWYPDYDTEWTSAGCRNTLPLPYNNVNDRPNYPTQLECCKTFYSGQMSGACLSQLESPPTTSPTTAGNIGSLYYPDYNTAWPDAGCINVLPVPSGRPTYASHLACCKGAYGGQ</sequence>
<accession>K0SQ92</accession>
<feature type="chain" id="PRO_5003837370" description="Secreted protein" evidence="1">
    <location>
        <begin position="25"/>
        <end position="316"/>
    </location>
</feature>
<evidence type="ECO:0000313" key="3">
    <source>
        <dbReference type="Proteomes" id="UP000266841"/>
    </source>
</evidence>
<dbReference type="eggNOG" id="ENOG502STWU">
    <property type="taxonomic scope" value="Eukaryota"/>
</dbReference>
<protein>
    <recommendedName>
        <fullName evidence="4">Secreted protein</fullName>
    </recommendedName>
</protein>
<feature type="signal peptide" evidence="1">
    <location>
        <begin position="1"/>
        <end position="24"/>
    </location>
</feature>
<evidence type="ECO:0000313" key="2">
    <source>
        <dbReference type="EMBL" id="EJK67530.1"/>
    </source>
</evidence>
<evidence type="ECO:0008006" key="4">
    <source>
        <dbReference type="Google" id="ProtNLM"/>
    </source>
</evidence>
<reference evidence="2 3" key="1">
    <citation type="journal article" date="2012" name="Genome Biol.">
        <title>Genome and low-iron response of an oceanic diatom adapted to chronic iron limitation.</title>
        <authorList>
            <person name="Lommer M."/>
            <person name="Specht M."/>
            <person name="Roy A.S."/>
            <person name="Kraemer L."/>
            <person name="Andreson R."/>
            <person name="Gutowska M.A."/>
            <person name="Wolf J."/>
            <person name="Bergner S.V."/>
            <person name="Schilhabel M.B."/>
            <person name="Klostermeier U.C."/>
            <person name="Beiko R.G."/>
            <person name="Rosenstiel P."/>
            <person name="Hippler M."/>
            <person name="Laroche J."/>
        </authorList>
    </citation>
    <scope>NUCLEOTIDE SEQUENCE [LARGE SCALE GENOMIC DNA]</scope>
    <source>
        <strain evidence="2 3">CCMP1005</strain>
    </source>
</reference>
<gene>
    <name evidence="2" type="ORF">THAOC_11420</name>
</gene>
<dbReference type="EMBL" id="AGNL01012956">
    <property type="protein sequence ID" value="EJK67530.1"/>
    <property type="molecule type" value="Genomic_DNA"/>
</dbReference>
<keyword evidence="3" id="KW-1185">Reference proteome</keyword>
<organism evidence="2 3">
    <name type="scientific">Thalassiosira oceanica</name>
    <name type="common">Marine diatom</name>
    <dbReference type="NCBI Taxonomy" id="159749"/>
    <lineage>
        <taxon>Eukaryota</taxon>
        <taxon>Sar</taxon>
        <taxon>Stramenopiles</taxon>
        <taxon>Ochrophyta</taxon>
        <taxon>Bacillariophyta</taxon>
        <taxon>Coscinodiscophyceae</taxon>
        <taxon>Thalassiosirophycidae</taxon>
        <taxon>Thalassiosirales</taxon>
        <taxon>Thalassiosiraceae</taxon>
        <taxon>Thalassiosira</taxon>
    </lineage>
</organism>
<comment type="caution">
    <text evidence="2">The sequence shown here is derived from an EMBL/GenBank/DDBJ whole genome shotgun (WGS) entry which is preliminary data.</text>
</comment>
<evidence type="ECO:0000256" key="1">
    <source>
        <dbReference type="SAM" id="SignalP"/>
    </source>
</evidence>